<comment type="caution">
    <text evidence="3">The sequence shown here is derived from an EMBL/GenBank/DDBJ whole genome shotgun (WGS) entry which is preliminary data.</text>
</comment>
<name>A0ABU1MZ25_9CAUL</name>
<evidence type="ECO:0000256" key="2">
    <source>
        <dbReference type="SAM" id="SignalP"/>
    </source>
</evidence>
<dbReference type="RefSeq" id="WP_310031360.1">
    <property type="nucleotide sequence ID" value="NZ_JAVDRL010000006.1"/>
</dbReference>
<keyword evidence="2" id="KW-0732">Signal</keyword>
<protein>
    <submittedName>
        <fullName evidence="3">Uncharacterized protein</fullName>
    </submittedName>
</protein>
<keyword evidence="4" id="KW-1185">Reference proteome</keyword>
<feature type="chain" id="PRO_5045566926" evidence="2">
    <location>
        <begin position="22"/>
        <end position="527"/>
    </location>
</feature>
<dbReference type="Proteomes" id="UP001262754">
    <property type="component" value="Unassembled WGS sequence"/>
</dbReference>
<accession>A0ABU1MZ25</accession>
<dbReference type="EMBL" id="JAVDRL010000006">
    <property type="protein sequence ID" value="MDR6531441.1"/>
    <property type="molecule type" value="Genomic_DNA"/>
</dbReference>
<reference evidence="3 4" key="1">
    <citation type="submission" date="2023-07" db="EMBL/GenBank/DDBJ databases">
        <title>Sorghum-associated microbial communities from plants grown in Nebraska, USA.</title>
        <authorList>
            <person name="Schachtman D."/>
        </authorList>
    </citation>
    <scope>NUCLEOTIDE SEQUENCE [LARGE SCALE GENOMIC DNA]</scope>
    <source>
        <strain evidence="3 4">DS2154</strain>
    </source>
</reference>
<organism evidence="3 4">
    <name type="scientific">Caulobacter rhizosphaerae</name>
    <dbReference type="NCBI Taxonomy" id="2010972"/>
    <lineage>
        <taxon>Bacteria</taxon>
        <taxon>Pseudomonadati</taxon>
        <taxon>Pseudomonadota</taxon>
        <taxon>Alphaproteobacteria</taxon>
        <taxon>Caulobacterales</taxon>
        <taxon>Caulobacteraceae</taxon>
        <taxon>Caulobacter</taxon>
    </lineage>
</organism>
<gene>
    <name evidence="3" type="ORF">J2800_002188</name>
</gene>
<feature type="compositionally biased region" description="Low complexity" evidence="1">
    <location>
        <begin position="450"/>
        <end position="460"/>
    </location>
</feature>
<sequence length="527" mass="55668">MKSWPCLALLVACTAAAPALAQPEKEQLEAIASVIGLDMSAEAMIGYCEQVAPDAASGLRPRWLAWREDALLPQVSQALGPDKLGQLRGVMGSVATKAVGKLKQMGPPQTVCPQISGWLKEGPFVTRTAYPALYAGLPAAGSITAATATAAAAPATTGGVYYTPAQLTALVQSWFGPANDVKRAGRMMDQAGRIYIQGKVVRMGDAYLVQTNDGVFRSRVLVSTGLDLDRYEGQTITVEADLKELPGGMAWLKDSRIVDPAGLKPSPLPAEPGLTRLQVSAAQITAAPGAGLRPDQMHGLLHHGYGTTGSSGYEFREDIFLLLKDGTVYLGEDVAPSDLDVAKSRKLEPQMWGRWRQAGGGFQIQRNDDFGRPEAWSDQAGRLIPTWKPGQRLNGAYTSTSFHGSQALGGTYNSTTYKFSADGRFEVIGYRQSGSGSMAASAGFSGGASGYSDGEGSSDSAGGGAGGAFASAQRRSNDGSGNRGVYRLDGLSLELKFDDGRTETVLCAPWSTDLKGIYMQGRTFSQN</sequence>
<proteinExistence type="predicted"/>
<evidence type="ECO:0000256" key="1">
    <source>
        <dbReference type="SAM" id="MobiDB-lite"/>
    </source>
</evidence>
<evidence type="ECO:0000313" key="3">
    <source>
        <dbReference type="EMBL" id="MDR6531441.1"/>
    </source>
</evidence>
<feature type="signal peptide" evidence="2">
    <location>
        <begin position="1"/>
        <end position="21"/>
    </location>
</feature>
<evidence type="ECO:0000313" key="4">
    <source>
        <dbReference type="Proteomes" id="UP001262754"/>
    </source>
</evidence>
<feature type="region of interest" description="Disordered" evidence="1">
    <location>
        <begin position="446"/>
        <end position="483"/>
    </location>
</feature>